<name>A0AAD6IVZ3_DREDA</name>
<reference evidence="2" key="1">
    <citation type="submission" date="2023-01" db="EMBL/GenBank/DDBJ databases">
        <title>The chitinases involved in constricting ring structure development in the nematode-trapping fungus Drechslerella dactyloides.</title>
        <authorList>
            <person name="Wang R."/>
            <person name="Zhang L."/>
            <person name="Tang P."/>
            <person name="Li S."/>
            <person name="Liang L."/>
        </authorList>
    </citation>
    <scope>NUCLEOTIDE SEQUENCE</scope>
    <source>
        <strain evidence="2">YMF1.00031</strain>
    </source>
</reference>
<evidence type="ECO:0000313" key="3">
    <source>
        <dbReference type="Proteomes" id="UP001221413"/>
    </source>
</evidence>
<evidence type="ECO:0000256" key="1">
    <source>
        <dbReference type="SAM" id="MobiDB-lite"/>
    </source>
</evidence>
<gene>
    <name evidence="2" type="ORF">Dda_5317</name>
</gene>
<evidence type="ECO:0000313" key="2">
    <source>
        <dbReference type="EMBL" id="KAJ6259679.1"/>
    </source>
</evidence>
<accession>A0AAD6IVZ3</accession>
<dbReference type="Proteomes" id="UP001221413">
    <property type="component" value="Unassembled WGS sequence"/>
</dbReference>
<dbReference type="EMBL" id="JAQGDS010000006">
    <property type="protein sequence ID" value="KAJ6259679.1"/>
    <property type="molecule type" value="Genomic_DNA"/>
</dbReference>
<comment type="caution">
    <text evidence="2">The sequence shown here is derived from an EMBL/GenBank/DDBJ whole genome shotgun (WGS) entry which is preliminary data.</text>
</comment>
<dbReference type="AlphaFoldDB" id="A0AAD6IVZ3"/>
<proteinExistence type="predicted"/>
<organism evidence="2 3">
    <name type="scientific">Drechslerella dactyloides</name>
    <name type="common">Nematode-trapping fungus</name>
    <name type="synonym">Arthrobotrys dactyloides</name>
    <dbReference type="NCBI Taxonomy" id="74499"/>
    <lineage>
        <taxon>Eukaryota</taxon>
        <taxon>Fungi</taxon>
        <taxon>Dikarya</taxon>
        <taxon>Ascomycota</taxon>
        <taxon>Pezizomycotina</taxon>
        <taxon>Orbiliomycetes</taxon>
        <taxon>Orbiliales</taxon>
        <taxon>Orbiliaceae</taxon>
        <taxon>Drechslerella</taxon>
    </lineage>
</organism>
<feature type="compositionally biased region" description="Basic and acidic residues" evidence="1">
    <location>
        <begin position="7"/>
        <end position="24"/>
    </location>
</feature>
<protein>
    <submittedName>
        <fullName evidence="2">Uncharacterized protein</fullName>
    </submittedName>
</protein>
<sequence length="80" mass="9055">MSVDADDMMRMMRMRRGEKERNEKEGEEGEERESMMKCNCAECYDTKTSRRHCCCNSPLHVAAFDASPPLPASARPPGAK</sequence>
<feature type="region of interest" description="Disordered" evidence="1">
    <location>
        <begin position="1"/>
        <end position="32"/>
    </location>
</feature>
<keyword evidence="3" id="KW-1185">Reference proteome</keyword>